<dbReference type="eggNOG" id="ENOG50330XY">
    <property type="taxonomic scope" value="Bacteria"/>
</dbReference>
<dbReference type="Proteomes" id="UP000013378">
    <property type="component" value="Unassembled WGS sequence"/>
</dbReference>
<organism evidence="1 2">
    <name type="scientific">Caldisalinibacter kiritimatiensis</name>
    <dbReference type="NCBI Taxonomy" id="1304284"/>
    <lineage>
        <taxon>Bacteria</taxon>
        <taxon>Bacillati</taxon>
        <taxon>Bacillota</taxon>
        <taxon>Tissierellia</taxon>
        <taxon>Tissierellales</taxon>
        <taxon>Thermohalobacteraceae</taxon>
        <taxon>Caldisalinibacter</taxon>
    </lineage>
</organism>
<evidence type="ECO:0008006" key="3">
    <source>
        <dbReference type="Google" id="ProtNLM"/>
    </source>
</evidence>
<dbReference type="InterPro" id="IPR041881">
    <property type="entry name" value="PqqD_sf"/>
</dbReference>
<dbReference type="Pfam" id="PF05402">
    <property type="entry name" value="PqqD"/>
    <property type="match status" value="1"/>
</dbReference>
<dbReference type="InterPro" id="IPR008792">
    <property type="entry name" value="PQQD"/>
</dbReference>
<name>R1CTL8_9FIRM</name>
<dbReference type="STRING" id="1304284.L21TH_1908"/>
<dbReference type="OrthoDB" id="308521at2"/>
<dbReference type="Gene3D" id="1.10.10.1150">
    <property type="entry name" value="Coenzyme PQQ synthesis protein D (PqqD)"/>
    <property type="match status" value="1"/>
</dbReference>
<comment type="caution">
    <text evidence="1">The sequence shown here is derived from an EMBL/GenBank/DDBJ whole genome shotgun (WGS) entry which is preliminary data.</text>
</comment>
<dbReference type="EMBL" id="ARZA01000211">
    <property type="protein sequence ID" value="EOD00019.1"/>
    <property type="molecule type" value="Genomic_DNA"/>
</dbReference>
<keyword evidence="2" id="KW-1185">Reference proteome</keyword>
<reference evidence="1 2" key="1">
    <citation type="journal article" date="2015" name="Geomicrobiol. J.">
        <title>Caldisalinibacter kiritimatiensis gen. nov., sp. nov., a moderately thermohalophilic thiosulfate-reducing bacterium from a hypersaline microbial mat.</title>
        <authorList>
            <person name="Ben Hania W."/>
            <person name="Joseph M."/>
            <person name="Fiebig A."/>
            <person name="Bunk B."/>
            <person name="Klenk H.-P."/>
            <person name="Fardeau M.-L."/>
            <person name="Spring S."/>
        </authorList>
    </citation>
    <scope>NUCLEOTIDE SEQUENCE [LARGE SCALE GENOMIC DNA]</scope>
    <source>
        <strain evidence="1 2">L21-TH-D2</strain>
    </source>
</reference>
<sequence>MRRGENFFDMIPVKSQKIEWEIKDDNTVQLIINRDSIFDKIVRKFFNTPEKMYIDLDDIGSYVWKSIDGERNVYEISKLLKDRFGEKAEPLNDRLITYISILRNNKFIKLVKAGEL</sequence>
<dbReference type="AlphaFoldDB" id="R1CTL8"/>
<accession>R1CTL8</accession>
<evidence type="ECO:0000313" key="1">
    <source>
        <dbReference type="EMBL" id="EOD00019.1"/>
    </source>
</evidence>
<gene>
    <name evidence="1" type="ORF">L21TH_1908</name>
</gene>
<proteinExistence type="predicted"/>
<dbReference type="RefSeq" id="WP_006314877.1">
    <property type="nucleotide sequence ID" value="NZ_ARZA01000211.1"/>
</dbReference>
<protein>
    <recommendedName>
        <fullName evidence="3">Coenzyme PQQ synthesis protein D (PqqD)</fullName>
    </recommendedName>
</protein>
<evidence type="ECO:0000313" key="2">
    <source>
        <dbReference type="Proteomes" id="UP000013378"/>
    </source>
</evidence>